<dbReference type="AlphaFoldDB" id="A0A2B7WTM8"/>
<dbReference type="PANTHER" id="PTHR43157">
    <property type="entry name" value="PHOSPHATIDYLINOSITOL-GLYCAN BIOSYNTHESIS CLASS F PROTEIN-RELATED"/>
    <property type="match status" value="1"/>
</dbReference>
<dbReference type="PRINTS" id="PR00080">
    <property type="entry name" value="SDRFAMILY"/>
</dbReference>
<evidence type="ECO:0000256" key="3">
    <source>
        <dbReference type="RuleBase" id="RU000363"/>
    </source>
</evidence>
<organism evidence="4 5">
    <name type="scientific">Polytolypa hystricis (strain UAMH7299)</name>
    <dbReference type="NCBI Taxonomy" id="1447883"/>
    <lineage>
        <taxon>Eukaryota</taxon>
        <taxon>Fungi</taxon>
        <taxon>Dikarya</taxon>
        <taxon>Ascomycota</taxon>
        <taxon>Pezizomycotina</taxon>
        <taxon>Eurotiomycetes</taxon>
        <taxon>Eurotiomycetidae</taxon>
        <taxon>Onygenales</taxon>
        <taxon>Onygenales incertae sedis</taxon>
        <taxon>Polytolypa</taxon>
    </lineage>
</organism>
<accession>A0A2B7WTM8</accession>
<keyword evidence="2" id="KW-0560">Oxidoreductase</keyword>
<dbReference type="OrthoDB" id="191139at2759"/>
<evidence type="ECO:0000313" key="5">
    <source>
        <dbReference type="Proteomes" id="UP000224634"/>
    </source>
</evidence>
<keyword evidence="5" id="KW-1185">Reference proteome</keyword>
<evidence type="ECO:0000256" key="1">
    <source>
        <dbReference type="ARBA" id="ARBA00006484"/>
    </source>
</evidence>
<evidence type="ECO:0008006" key="6">
    <source>
        <dbReference type="Google" id="ProtNLM"/>
    </source>
</evidence>
<dbReference type="Pfam" id="PF00106">
    <property type="entry name" value="adh_short"/>
    <property type="match status" value="1"/>
</dbReference>
<dbReference type="EMBL" id="PDNA01000264">
    <property type="protein sequence ID" value="PGG99807.1"/>
    <property type="molecule type" value="Genomic_DNA"/>
</dbReference>
<comment type="caution">
    <text evidence="4">The sequence shown here is derived from an EMBL/GenBank/DDBJ whole genome shotgun (WGS) entry which is preliminary data.</text>
</comment>
<reference evidence="4 5" key="1">
    <citation type="submission" date="2017-10" db="EMBL/GenBank/DDBJ databases">
        <title>Comparative genomics in systemic dimorphic fungi from Ajellomycetaceae.</title>
        <authorList>
            <person name="Munoz J.F."/>
            <person name="Mcewen J.G."/>
            <person name="Clay O.K."/>
            <person name="Cuomo C.A."/>
        </authorList>
    </citation>
    <scope>NUCLEOTIDE SEQUENCE [LARGE SCALE GENOMIC DNA]</scope>
    <source>
        <strain evidence="4 5">UAMH7299</strain>
    </source>
</reference>
<comment type="similarity">
    <text evidence="1 3">Belongs to the short-chain dehydrogenases/reductases (SDR) family.</text>
</comment>
<dbReference type="PRINTS" id="PR00081">
    <property type="entry name" value="GDHRDH"/>
</dbReference>
<dbReference type="STRING" id="1447883.A0A2B7WTM8"/>
<gene>
    <name evidence="4" type="ORF">AJ80_09290</name>
</gene>
<dbReference type="SUPFAM" id="SSF51735">
    <property type="entry name" value="NAD(P)-binding Rossmann-fold domains"/>
    <property type="match status" value="1"/>
</dbReference>
<sequence length="338" mass="35803">MTSHTEFGWGTTAAEVADAFPETIKGANIVITGVGMEGIGGALAEALAAHEPGYLFLAGRTVPKLGAVIAIINEKFPSIKCKAILADLSSNASVRKAAAEINSLVDTINLVINNAGVMAIPNLTLSEDGIELQLAANHVGHFLLTNLLMEKIKKAASSRPGATRIINVSSSGHTFSPVRFEDYNFDGKPIAPEEVGVREALESLALPTVPAKEYLPFVAYGQSKTANILFSTYLAEKLAGQGIGVFSLHPGVVATALGRHLPMDSPIFEAAKTTTFKTREQGGSTTLVAALDLALFDRTGAYLSDCQIETPAPYANDPKLAEKFWTLSEKFVGQKFAL</sequence>
<name>A0A2B7WTM8_POLH7</name>
<evidence type="ECO:0000313" key="4">
    <source>
        <dbReference type="EMBL" id="PGG99807.1"/>
    </source>
</evidence>
<proteinExistence type="inferred from homology"/>
<dbReference type="Proteomes" id="UP000224634">
    <property type="component" value="Unassembled WGS sequence"/>
</dbReference>
<evidence type="ECO:0000256" key="2">
    <source>
        <dbReference type="ARBA" id="ARBA00023002"/>
    </source>
</evidence>
<dbReference type="InterPro" id="IPR002347">
    <property type="entry name" value="SDR_fam"/>
</dbReference>
<dbReference type="PANTHER" id="PTHR43157:SF31">
    <property type="entry name" value="PHOSPHATIDYLINOSITOL-GLYCAN BIOSYNTHESIS CLASS F PROTEIN"/>
    <property type="match status" value="1"/>
</dbReference>
<dbReference type="GO" id="GO:0016491">
    <property type="term" value="F:oxidoreductase activity"/>
    <property type="evidence" value="ECO:0007669"/>
    <property type="project" value="UniProtKB-KW"/>
</dbReference>
<protein>
    <recommendedName>
        <fullName evidence="6">Short-chain dehydrogenase</fullName>
    </recommendedName>
</protein>
<dbReference type="InterPro" id="IPR036291">
    <property type="entry name" value="NAD(P)-bd_dom_sf"/>
</dbReference>
<dbReference type="Gene3D" id="3.40.50.720">
    <property type="entry name" value="NAD(P)-binding Rossmann-like Domain"/>
    <property type="match status" value="1"/>
</dbReference>